<feature type="compositionally biased region" description="Low complexity" evidence="1">
    <location>
        <begin position="198"/>
        <end position="224"/>
    </location>
</feature>
<evidence type="ECO:0000313" key="3">
    <source>
        <dbReference type="Proteomes" id="UP001303473"/>
    </source>
</evidence>
<feature type="region of interest" description="Disordered" evidence="1">
    <location>
        <begin position="184"/>
        <end position="224"/>
    </location>
</feature>
<protein>
    <submittedName>
        <fullName evidence="2">Uncharacterized protein</fullName>
    </submittedName>
</protein>
<evidence type="ECO:0000313" key="2">
    <source>
        <dbReference type="EMBL" id="KAK3936926.1"/>
    </source>
</evidence>
<dbReference type="EMBL" id="MU853868">
    <property type="protein sequence ID" value="KAK3936926.1"/>
    <property type="molecule type" value="Genomic_DNA"/>
</dbReference>
<dbReference type="AlphaFoldDB" id="A0AAN6N1L4"/>
<sequence>MQGPYISQPPPPPPFNYAGFPIHQPDHQQQQPIFADFADFNSHDFPPLHPAKAPVTHNPNAPPLPLDLGLNDFGHTIPLDLDLSDVGLVGIMQFNEELVATRQMVKELRNQLQQAARERDDARLQVSALNNDLYAARQVEKRLRIERDEARSQVSFLQKEKTTTKQTEQRLRRERNEARLALIMAKREKQRGKERAVSSGAPAPIATAPATTSAPAPPLSAGARPLSLEDFGFLEDFDNKSATGSPESAGF</sequence>
<name>A0AAN6N1L4_9PEZI</name>
<keyword evidence="3" id="KW-1185">Reference proteome</keyword>
<reference evidence="3" key="1">
    <citation type="journal article" date="2023" name="Mol. Phylogenet. Evol.">
        <title>Genome-scale phylogeny and comparative genomics of the fungal order Sordariales.</title>
        <authorList>
            <person name="Hensen N."/>
            <person name="Bonometti L."/>
            <person name="Westerberg I."/>
            <person name="Brannstrom I.O."/>
            <person name="Guillou S."/>
            <person name="Cros-Aarteil S."/>
            <person name="Calhoun S."/>
            <person name="Haridas S."/>
            <person name="Kuo A."/>
            <person name="Mondo S."/>
            <person name="Pangilinan J."/>
            <person name="Riley R."/>
            <person name="LaButti K."/>
            <person name="Andreopoulos B."/>
            <person name="Lipzen A."/>
            <person name="Chen C."/>
            <person name="Yan M."/>
            <person name="Daum C."/>
            <person name="Ng V."/>
            <person name="Clum A."/>
            <person name="Steindorff A."/>
            <person name="Ohm R.A."/>
            <person name="Martin F."/>
            <person name="Silar P."/>
            <person name="Natvig D.O."/>
            <person name="Lalanne C."/>
            <person name="Gautier V."/>
            <person name="Ament-Velasquez S.L."/>
            <person name="Kruys A."/>
            <person name="Hutchinson M.I."/>
            <person name="Powell A.J."/>
            <person name="Barry K."/>
            <person name="Miller A.N."/>
            <person name="Grigoriev I.V."/>
            <person name="Debuchy R."/>
            <person name="Gladieux P."/>
            <person name="Hiltunen Thoren M."/>
            <person name="Johannesson H."/>
        </authorList>
    </citation>
    <scope>NUCLEOTIDE SEQUENCE [LARGE SCALE GENOMIC DNA]</scope>
    <source>
        <strain evidence="3">CBS 340.73</strain>
    </source>
</reference>
<organism evidence="2 3">
    <name type="scientific">Diplogelasinospora grovesii</name>
    <dbReference type="NCBI Taxonomy" id="303347"/>
    <lineage>
        <taxon>Eukaryota</taxon>
        <taxon>Fungi</taxon>
        <taxon>Dikarya</taxon>
        <taxon>Ascomycota</taxon>
        <taxon>Pezizomycotina</taxon>
        <taxon>Sordariomycetes</taxon>
        <taxon>Sordariomycetidae</taxon>
        <taxon>Sordariales</taxon>
        <taxon>Diplogelasinosporaceae</taxon>
        <taxon>Diplogelasinospora</taxon>
    </lineage>
</organism>
<feature type="compositionally biased region" description="Basic and acidic residues" evidence="1">
    <location>
        <begin position="185"/>
        <end position="196"/>
    </location>
</feature>
<dbReference type="Proteomes" id="UP001303473">
    <property type="component" value="Unassembled WGS sequence"/>
</dbReference>
<comment type="caution">
    <text evidence="2">The sequence shown here is derived from an EMBL/GenBank/DDBJ whole genome shotgun (WGS) entry which is preliminary data.</text>
</comment>
<evidence type="ECO:0000256" key="1">
    <source>
        <dbReference type="SAM" id="MobiDB-lite"/>
    </source>
</evidence>
<gene>
    <name evidence="2" type="ORF">QBC46DRAFT_20305</name>
</gene>
<proteinExistence type="predicted"/>
<feature type="region of interest" description="Disordered" evidence="1">
    <location>
        <begin position="1"/>
        <end position="24"/>
    </location>
</feature>
<accession>A0AAN6N1L4</accession>